<comment type="caution">
    <text evidence="4">The sequence shown here is derived from an EMBL/GenBank/DDBJ whole genome shotgun (WGS) entry which is preliminary data.</text>
</comment>
<feature type="region of interest" description="Disordered" evidence="2">
    <location>
        <begin position="26"/>
        <end position="48"/>
    </location>
</feature>
<name>A0A932I072_UNCTE</name>
<organism evidence="4 5">
    <name type="scientific">Tectimicrobiota bacterium</name>
    <dbReference type="NCBI Taxonomy" id="2528274"/>
    <lineage>
        <taxon>Bacteria</taxon>
        <taxon>Pseudomonadati</taxon>
        <taxon>Nitrospinota/Tectimicrobiota group</taxon>
        <taxon>Candidatus Tectimicrobiota</taxon>
    </lineage>
</organism>
<feature type="coiled-coil region" evidence="1">
    <location>
        <begin position="54"/>
        <end position="105"/>
    </location>
</feature>
<evidence type="ECO:0000256" key="2">
    <source>
        <dbReference type="SAM" id="MobiDB-lite"/>
    </source>
</evidence>
<protein>
    <recommendedName>
        <fullName evidence="6">Magnesium transporter MgtE intracellular domain-containing protein</fullName>
    </recommendedName>
</protein>
<dbReference type="Proteomes" id="UP000782312">
    <property type="component" value="Unassembled WGS sequence"/>
</dbReference>
<evidence type="ECO:0000256" key="1">
    <source>
        <dbReference type="SAM" id="Coils"/>
    </source>
</evidence>
<dbReference type="EMBL" id="JACPUR010000037">
    <property type="protein sequence ID" value="MBI3128970.1"/>
    <property type="molecule type" value="Genomic_DNA"/>
</dbReference>
<keyword evidence="3" id="KW-0732">Signal</keyword>
<dbReference type="AlphaFoldDB" id="A0A932I072"/>
<evidence type="ECO:0008006" key="6">
    <source>
        <dbReference type="Google" id="ProtNLM"/>
    </source>
</evidence>
<sequence>MPRMLGVAGSLVLLLWALLAPAYGAQPAAPAKPPAQGQKKDDKGKQETPAAIEARLSDQLLQELEKKRRELDQRETELRREESRLQELRADIKKRIDTLTEIETRIQKALEKTASTKDDRMEHLVRAYTAMAPDAAAQLINTLDIGLAVQILRNMQVKRAGAILAVVQPERAARISELLAKAQVK</sequence>
<accession>A0A932I072</accession>
<evidence type="ECO:0000256" key="3">
    <source>
        <dbReference type="SAM" id="SignalP"/>
    </source>
</evidence>
<dbReference type="SUPFAM" id="SSF158791">
    <property type="entry name" value="MgtE N-terminal domain-like"/>
    <property type="match status" value="1"/>
</dbReference>
<gene>
    <name evidence="4" type="ORF">HYZ11_15295</name>
</gene>
<evidence type="ECO:0000313" key="4">
    <source>
        <dbReference type="EMBL" id="MBI3128970.1"/>
    </source>
</evidence>
<reference evidence="4" key="1">
    <citation type="submission" date="2020-07" db="EMBL/GenBank/DDBJ databases">
        <title>Huge and variable diversity of episymbiotic CPR bacteria and DPANN archaea in groundwater ecosystems.</title>
        <authorList>
            <person name="He C.Y."/>
            <person name="Keren R."/>
            <person name="Whittaker M."/>
            <person name="Farag I.F."/>
            <person name="Doudna J."/>
            <person name="Cate J.H.D."/>
            <person name="Banfield J.F."/>
        </authorList>
    </citation>
    <scope>NUCLEOTIDE SEQUENCE</scope>
    <source>
        <strain evidence="4">NC_groundwater_763_Ag_S-0.2um_68_21</strain>
    </source>
</reference>
<feature type="compositionally biased region" description="Low complexity" evidence="2">
    <location>
        <begin position="26"/>
        <end position="37"/>
    </location>
</feature>
<keyword evidence="1" id="KW-0175">Coiled coil</keyword>
<proteinExistence type="predicted"/>
<feature type="signal peptide" evidence="3">
    <location>
        <begin position="1"/>
        <end position="24"/>
    </location>
</feature>
<evidence type="ECO:0000313" key="5">
    <source>
        <dbReference type="Proteomes" id="UP000782312"/>
    </source>
</evidence>
<feature type="chain" id="PRO_5037220063" description="Magnesium transporter MgtE intracellular domain-containing protein" evidence="3">
    <location>
        <begin position="25"/>
        <end position="185"/>
    </location>
</feature>